<evidence type="ECO:0000259" key="6">
    <source>
        <dbReference type="Pfam" id="PF07730"/>
    </source>
</evidence>
<feature type="domain" description="Signal transduction histidine kinase subgroup 3 dimerisation and phosphoacceptor" evidence="6">
    <location>
        <begin position="235"/>
        <end position="301"/>
    </location>
</feature>
<dbReference type="GO" id="GO:0016301">
    <property type="term" value="F:kinase activity"/>
    <property type="evidence" value="ECO:0007669"/>
    <property type="project" value="UniProtKB-KW"/>
</dbReference>
<feature type="region of interest" description="Disordered" evidence="4">
    <location>
        <begin position="21"/>
        <end position="43"/>
    </location>
</feature>
<dbReference type="PANTHER" id="PTHR24421">
    <property type="entry name" value="NITRATE/NITRITE SENSOR PROTEIN NARX-RELATED"/>
    <property type="match status" value="1"/>
</dbReference>
<proteinExistence type="predicted"/>
<evidence type="ECO:0000256" key="3">
    <source>
        <dbReference type="ARBA" id="ARBA00023012"/>
    </source>
</evidence>
<dbReference type="PANTHER" id="PTHR24421:SF63">
    <property type="entry name" value="SENSOR HISTIDINE KINASE DESK"/>
    <property type="match status" value="1"/>
</dbReference>
<keyword evidence="1" id="KW-0808">Transferase</keyword>
<evidence type="ECO:0000256" key="1">
    <source>
        <dbReference type="ARBA" id="ARBA00022679"/>
    </source>
</evidence>
<feature type="region of interest" description="Disordered" evidence="4">
    <location>
        <begin position="380"/>
        <end position="429"/>
    </location>
</feature>
<dbReference type="Gene3D" id="1.20.5.1930">
    <property type="match status" value="1"/>
</dbReference>
<keyword evidence="2 7" id="KW-0418">Kinase</keyword>
<reference evidence="7 8" key="1">
    <citation type="journal article" date="2019" name="Int. J. Syst. Evol. Microbiol.">
        <title>The Global Catalogue of Microorganisms (GCM) 10K type strain sequencing project: providing services to taxonomists for standard genome sequencing and annotation.</title>
        <authorList>
            <consortium name="The Broad Institute Genomics Platform"/>
            <consortium name="The Broad Institute Genome Sequencing Center for Infectious Disease"/>
            <person name="Wu L."/>
            <person name="Ma J."/>
        </authorList>
    </citation>
    <scope>NUCLEOTIDE SEQUENCE [LARGE SCALE GENOMIC DNA]</scope>
    <source>
        <strain evidence="7 8">JCM 12696</strain>
    </source>
</reference>
<feature type="transmembrane region" description="Helical" evidence="5">
    <location>
        <begin position="77"/>
        <end position="96"/>
    </location>
</feature>
<dbReference type="Proteomes" id="UP001501371">
    <property type="component" value="Unassembled WGS sequence"/>
</dbReference>
<dbReference type="SUPFAM" id="SSF55874">
    <property type="entry name" value="ATPase domain of HSP90 chaperone/DNA topoisomerase II/histidine kinase"/>
    <property type="match status" value="1"/>
</dbReference>
<comment type="caution">
    <text evidence="7">The sequence shown here is derived from an EMBL/GenBank/DDBJ whole genome shotgun (WGS) entry which is preliminary data.</text>
</comment>
<evidence type="ECO:0000313" key="8">
    <source>
        <dbReference type="Proteomes" id="UP001501371"/>
    </source>
</evidence>
<evidence type="ECO:0000313" key="7">
    <source>
        <dbReference type="EMBL" id="GAA1179489.1"/>
    </source>
</evidence>
<feature type="transmembrane region" description="Helical" evidence="5">
    <location>
        <begin position="165"/>
        <end position="187"/>
    </location>
</feature>
<gene>
    <name evidence="7" type="ORF">GCM10009654_40940</name>
</gene>
<keyword evidence="5" id="KW-1133">Transmembrane helix</keyword>
<protein>
    <submittedName>
        <fullName evidence="7">Histidine kinase</fullName>
    </submittedName>
</protein>
<feature type="transmembrane region" description="Helical" evidence="5">
    <location>
        <begin position="108"/>
        <end position="127"/>
    </location>
</feature>
<dbReference type="Pfam" id="PF07730">
    <property type="entry name" value="HisKA_3"/>
    <property type="match status" value="1"/>
</dbReference>
<dbReference type="CDD" id="cd16917">
    <property type="entry name" value="HATPase_UhpB-NarQ-NarX-like"/>
    <property type="match status" value="1"/>
</dbReference>
<feature type="compositionally biased region" description="Basic and acidic residues" evidence="4">
    <location>
        <begin position="387"/>
        <end position="403"/>
    </location>
</feature>
<dbReference type="InterPro" id="IPR050482">
    <property type="entry name" value="Sensor_HK_TwoCompSys"/>
</dbReference>
<keyword evidence="5" id="KW-0472">Membrane</keyword>
<name>A0ABN1UZV4_9ACTN</name>
<dbReference type="EMBL" id="BAAAKV010000036">
    <property type="protein sequence ID" value="GAA1179489.1"/>
    <property type="molecule type" value="Genomic_DNA"/>
</dbReference>
<dbReference type="Gene3D" id="3.30.565.10">
    <property type="entry name" value="Histidine kinase-like ATPase, C-terminal domain"/>
    <property type="match status" value="1"/>
</dbReference>
<keyword evidence="3" id="KW-0902">Two-component regulatory system</keyword>
<sequence>MTGRTGRTGPVEGWRRTCRRAAEAGHRARSKHGSGNKSKPARVEQYTRATFTAFAGVESGAVTTSLLFESASPAERWLFLLVLVHSVLGGLLANRALDWRLGRRERPVRLTVGMAVLSAAGVFALLVLRIAGQVATSEFGVLLMFLIGFGLAGISLTLRTTVHRTYAVLGAAAGLVVVTLLLGAGWGQAGLNAVGVLAMGSVLVVSYVFSAWLVDVVWELDRARELHTRLAVAEERLRFGRDMHDVMGRNLAVIALKSELAVQLAERGRPEAVAQMSDVQRIARESQREVREVVRGYRDANLHTELEGARGVLAAAGIDCRVEGDDGTGLAAEVQSALGWVVREATTNVLRHGDARRCTVRLAVPGAGERGDGEAVLVVENDGVPAADERDARDARDEGDGKGKAAVPTAGSSDGSGPAATPRTGSGLTGLRERLAALDGTLEAGRATGDRFRLTARIPLAVAGTGSAGPGTSAGGVGGVGADAGMPGTEANRTAPMTVARGDSARPGGRTGTASRTWSGGDGEDGGAAVPSVAPGTGEEVTTA</sequence>
<dbReference type="InterPro" id="IPR036890">
    <property type="entry name" value="HATPase_C_sf"/>
</dbReference>
<keyword evidence="8" id="KW-1185">Reference proteome</keyword>
<feature type="transmembrane region" description="Helical" evidence="5">
    <location>
        <begin position="193"/>
        <end position="214"/>
    </location>
</feature>
<dbReference type="RefSeq" id="WP_344278579.1">
    <property type="nucleotide sequence ID" value="NZ_BAAAKV010000036.1"/>
</dbReference>
<feature type="region of interest" description="Disordered" evidence="4">
    <location>
        <begin position="487"/>
        <end position="544"/>
    </location>
</feature>
<feature type="transmembrane region" description="Helical" evidence="5">
    <location>
        <begin position="139"/>
        <end position="158"/>
    </location>
</feature>
<evidence type="ECO:0000256" key="5">
    <source>
        <dbReference type="SAM" id="Phobius"/>
    </source>
</evidence>
<evidence type="ECO:0000256" key="2">
    <source>
        <dbReference type="ARBA" id="ARBA00022777"/>
    </source>
</evidence>
<accession>A0ABN1UZV4</accession>
<organism evidence="7 8">
    <name type="scientific">Streptomyces hebeiensis</name>
    <dbReference type="NCBI Taxonomy" id="229486"/>
    <lineage>
        <taxon>Bacteria</taxon>
        <taxon>Bacillati</taxon>
        <taxon>Actinomycetota</taxon>
        <taxon>Actinomycetes</taxon>
        <taxon>Kitasatosporales</taxon>
        <taxon>Streptomycetaceae</taxon>
        <taxon>Streptomyces</taxon>
    </lineage>
</organism>
<keyword evidence="5" id="KW-0812">Transmembrane</keyword>
<evidence type="ECO:0000256" key="4">
    <source>
        <dbReference type="SAM" id="MobiDB-lite"/>
    </source>
</evidence>
<dbReference type="InterPro" id="IPR011712">
    <property type="entry name" value="Sig_transdc_His_kin_sub3_dim/P"/>
</dbReference>